<proteinExistence type="predicted"/>
<dbReference type="STRING" id="92696.A0A4R0RRW2"/>
<reference evidence="4 5" key="1">
    <citation type="submission" date="2018-11" db="EMBL/GenBank/DDBJ databases">
        <title>Genome assembly of Steccherinum ochraceum LE-BIN_3174, the white-rot fungus of the Steccherinaceae family (The Residual Polyporoid clade, Polyporales, Basidiomycota).</title>
        <authorList>
            <person name="Fedorova T.V."/>
            <person name="Glazunova O.A."/>
            <person name="Landesman E.O."/>
            <person name="Moiseenko K.V."/>
            <person name="Psurtseva N.V."/>
            <person name="Savinova O.S."/>
            <person name="Shakhova N.V."/>
            <person name="Tyazhelova T.V."/>
            <person name="Vasina D.V."/>
        </authorList>
    </citation>
    <scope>NUCLEOTIDE SEQUENCE [LARGE SCALE GENOMIC DNA]</scope>
    <source>
        <strain evidence="4 5">LE-BIN_3174</strain>
    </source>
</reference>
<feature type="domain" description="SWIM-type" evidence="3">
    <location>
        <begin position="713"/>
        <end position="748"/>
    </location>
</feature>
<protein>
    <recommendedName>
        <fullName evidence="3">SWIM-type domain-containing protein</fullName>
    </recommendedName>
</protein>
<organism evidence="4 5">
    <name type="scientific">Steccherinum ochraceum</name>
    <dbReference type="NCBI Taxonomy" id="92696"/>
    <lineage>
        <taxon>Eukaryota</taxon>
        <taxon>Fungi</taxon>
        <taxon>Dikarya</taxon>
        <taxon>Basidiomycota</taxon>
        <taxon>Agaricomycotina</taxon>
        <taxon>Agaricomycetes</taxon>
        <taxon>Polyporales</taxon>
        <taxon>Steccherinaceae</taxon>
        <taxon>Steccherinum</taxon>
    </lineage>
</organism>
<sequence>MGPHSSIETPFEPSAAQSSALTAFEGLPALFNKGDEKPLTMFEVVGAHSELSLVDTRQWDERRLDLKFNVKALYCDDKQRQAIQHIHELGSAGDRFARIYSSTTGSQNKAQQTLRAHNLDAASVDMQESRWSVAWSRQWKRRHGVTVKRIVYQCVCGYDTHVRQRGNKRTPSTIEQPAEDLEDWQRRAAYEYTGCLAHADVTIEYTEPPNVLRIVGYLNHNDACLNSSLVRHPPIPLHSHVIEVAIRQLRVGASITAIQDENIRMCATRAYRDQITTNPTTANHRYEILRTDFCRIYRRYYRDRFDIDVSIPAEHNLHNWLDPSSPHYKPTLAEAVFHYSARSTENERLKVCISTNEMREATWKYVHGKQLALDGTFGLCTSRLLVFIALGVDEKNRGFPVAVFLFSAPTGSKATHAGYDTSVLVELLQSWKDSMGKGPDGAEFEPSVAITDTDTKERGALVKVWKSIHLLLCKFHTRQCWTNKRMAISRDDSGWGEYVRKQLHQLEDALLDTTDHSVAKQLVLMERREFENLSRYSQPEAKKAATAGLDFLDYLDGYWMPKDMWISWSQAGKILAAERTGLDISMILPTTNHLEALNFSLKRNILPLIYARHRLLATYLSWKDERFRAAAGGLTLSESSLSSTTATSSSKPPFVPRAWYHPDHSRDSLGRILFQSGKLKPISSQRPHEYWAICESVSLPQITDSGEIKQVQYWLTVHPSGAASCTCQDWLHRGGACKHLRAFRLCIESWMKEHLVPFQFRFPSTPEDAVDVEAKNRAWYGPQYANALTSPPPMAIVSYAGSSHHIPMHMQPPNLPLASGKSDDGGTLDASILPPPAAEHIAPSIVHEAELQAAISPATQEGYEDSEALVESVVDNGTVDDGEHNVEQNSSELNNPRAIQAQLQQQLDYEVKRILPSMYGILNDLDHPNAQLNCSAALREFRQVITSVLSSLPTAGPPTGELSAPTQQISATTSGNSVNGQDTAQYATQACAAATPLKRSVNVLPPSPEKKQKRKKSYKTF</sequence>
<comment type="caution">
    <text evidence="4">The sequence shown here is derived from an EMBL/GenBank/DDBJ whole genome shotgun (WGS) entry which is preliminary data.</text>
</comment>
<feature type="compositionally biased region" description="Basic residues" evidence="2">
    <location>
        <begin position="1011"/>
        <end position="1021"/>
    </location>
</feature>
<evidence type="ECO:0000256" key="1">
    <source>
        <dbReference type="PROSITE-ProRule" id="PRU00325"/>
    </source>
</evidence>
<keyword evidence="1" id="KW-0479">Metal-binding</keyword>
<accession>A0A4R0RRW2</accession>
<feature type="region of interest" description="Disordered" evidence="2">
    <location>
        <begin position="954"/>
        <end position="977"/>
    </location>
</feature>
<keyword evidence="1" id="KW-0862">Zinc</keyword>
<dbReference type="AlphaFoldDB" id="A0A4R0RRW2"/>
<dbReference type="Proteomes" id="UP000292702">
    <property type="component" value="Unassembled WGS sequence"/>
</dbReference>
<keyword evidence="1" id="KW-0863">Zinc-finger</keyword>
<feature type="compositionally biased region" description="Polar residues" evidence="2">
    <location>
        <begin position="964"/>
        <end position="977"/>
    </location>
</feature>
<dbReference type="EMBL" id="RWJN01000129">
    <property type="protein sequence ID" value="TCD66588.1"/>
    <property type="molecule type" value="Genomic_DNA"/>
</dbReference>
<dbReference type="InterPro" id="IPR007527">
    <property type="entry name" value="Znf_SWIM"/>
</dbReference>
<dbReference type="OrthoDB" id="2422225at2759"/>
<gene>
    <name evidence="4" type="ORF">EIP91_001145</name>
</gene>
<name>A0A4R0RRW2_9APHY</name>
<evidence type="ECO:0000259" key="3">
    <source>
        <dbReference type="PROSITE" id="PS50966"/>
    </source>
</evidence>
<dbReference type="GO" id="GO:0008270">
    <property type="term" value="F:zinc ion binding"/>
    <property type="evidence" value="ECO:0007669"/>
    <property type="project" value="UniProtKB-KW"/>
</dbReference>
<keyword evidence="5" id="KW-1185">Reference proteome</keyword>
<dbReference type="PROSITE" id="PS50966">
    <property type="entry name" value="ZF_SWIM"/>
    <property type="match status" value="1"/>
</dbReference>
<feature type="region of interest" description="Disordered" evidence="2">
    <location>
        <begin position="999"/>
        <end position="1021"/>
    </location>
</feature>
<evidence type="ECO:0000313" key="5">
    <source>
        <dbReference type="Proteomes" id="UP000292702"/>
    </source>
</evidence>
<evidence type="ECO:0000313" key="4">
    <source>
        <dbReference type="EMBL" id="TCD66588.1"/>
    </source>
</evidence>
<evidence type="ECO:0000256" key="2">
    <source>
        <dbReference type="SAM" id="MobiDB-lite"/>
    </source>
</evidence>
<dbReference type="Pfam" id="PF04434">
    <property type="entry name" value="SWIM"/>
    <property type="match status" value="1"/>
</dbReference>